<dbReference type="EMBL" id="JAQIZT010000007">
    <property type="protein sequence ID" value="KAJ6989756.1"/>
    <property type="molecule type" value="Genomic_DNA"/>
</dbReference>
<name>A0AAD6QG40_9ROSI</name>
<proteinExistence type="predicted"/>
<reference evidence="2" key="1">
    <citation type="journal article" date="2023" name="Mol. Ecol. Resour.">
        <title>Chromosome-level genome assembly of a triploid poplar Populus alba 'Berolinensis'.</title>
        <authorList>
            <person name="Chen S."/>
            <person name="Yu Y."/>
            <person name="Wang X."/>
            <person name="Wang S."/>
            <person name="Zhang T."/>
            <person name="Zhou Y."/>
            <person name="He R."/>
            <person name="Meng N."/>
            <person name="Wang Y."/>
            <person name="Liu W."/>
            <person name="Liu Z."/>
            <person name="Liu J."/>
            <person name="Guo Q."/>
            <person name="Huang H."/>
            <person name="Sederoff R.R."/>
            <person name="Wang G."/>
            <person name="Qu G."/>
            <person name="Chen S."/>
        </authorList>
    </citation>
    <scope>NUCLEOTIDE SEQUENCE</scope>
    <source>
        <strain evidence="2">SC-2020</strain>
    </source>
</reference>
<dbReference type="AlphaFoldDB" id="A0AAD6QG40"/>
<feature type="compositionally biased region" description="Polar residues" evidence="1">
    <location>
        <begin position="65"/>
        <end position="84"/>
    </location>
</feature>
<organism evidence="2 3">
    <name type="scientific">Populus alba x Populus x berolinensis</name>
    <dbReference type="NCBI Taxonomy" id="444605"/>
    <lineage>
        <taxon>Eukaryota</taxon>
        <taxon>Viridiplantae</taxon>
        <taxon>Streptophyta</taxon>
        <taxon>Embryophyta</taxon>
        <taxon>Tracheophyta</taxon>
        <taxon>Spermatophyta</taxon>
        <taxon>Magnoliopsida</taxon>
        <taxon>eudicotyledons</taxon>
        <taxon>Gunneridae</taxon>
        <taxon>Pentapetalae</taxon>
        <taxon>rosids</taxon>
        <taxon>fabids</taxon>
        <taxon>Malpighiales</taxon>
        <taxon>Salicaceae</taxon>
        <taxon>Saliceae</taxon>
        <taxon>Populus</taxon>
    </lineage>
</organism>
<gene>
    <name evidence="2" type="ORF">NC653_018298</name>
</gene>
<evidence type="ECO:0000313" key="3">
    <source>
        <dbReference type="Proteomes" id="UP001164929"/>
    </source>
</evidence>
<dbReference type="Proteomes" id="UP001164929">
    <property type="component" value="Chromosome 7"/>
</dbReference>
<evidence type="ECO:0000256" key="1">
    <source>
        <dbReference type="SAM" id="MobiDB-lite"/>
    </source>
</evidence>
<sequence>MKGKVATACLELIATWTGTFSGMKGGESQAHPVLTVAAAAMLQFYCSKFLSFGKVMAEHADHSRPTAQASSVSSEFVSNRIQWL</sequence>
<feature type="region of interest" description="Disordered" evidence="1">
    <location>
        <begin position="63"/>
        <end position="84"/>
    </location>
</feature>
<comment type="caution">
    <text evidence="2">The sequence shown here is derived from an EMBL/GenBank/DDBJ whole genome shotgun (WGS) entry which is preliminary data.</text>
</comment>
<accession>A0AAD6QG40</accession>
<keyword evidence="3" id="KW-1185">Reference proteome</keyword>
<evidence type="ECO:0000313" key="2">
    <source>
        <dbReference type="EMBL" id="KAJ6989756.1"/>
    </source>
</evidence>
<protein>
    <submittedName>
        <fullName evidence="2">Uncharacterized protein</fullName>
    </submittedName>
</protein>